<gene>
    <name evidence="1" type="ORF">S12H4_61443</name>
</gene>
<comment type="caution">
    <text evidence="1">The sequence shown here is derived from an EMBL/GenBank/DDBJ whole genome shotgun (WGS) entry which is preliminary data.</text>
</comment>
<dbReference type="AlphaFoldDB" id="X1W0M5"/>
<accession>X1W0M5</accession>
<organism evidence="1">
    <name type="scientific">marine sediment metagenome</name>
    <dbReference type="NCBI Taxonomy" id="412755"/>
    <lineage>
        <taxon>unclassified sequences</taxon>
        <taxon>metagenomes</taxon>
        <taxon>ecological metagenomes</taxon>
    </lineage>
</organism>
<name>X1W0M5_9ZZZZ</name>
<evidence type="ECO:0000313" key="1">
    <source>
        <dbReference type="EMBL" id="GAJ20465.1"/>
    </source>
</evidence>
<reference evidence="1" key="1">
    <citation type="journal article" date="2014" name="Front. Microbiol.">
        <title>High frequency of phylogenetically diverse reductive dehalogenase-homologous genes in deep subseafloor sedimentary metagenomes.</title>
        <authorList>
            <person name="Kawai M."/>
            <person name="Futagami T."/>
            <person name="Toyoda A."/>
            <person name="Takaki Y."/>
            <person name="Nishi S."/>
            <person name="Hori S."/>
            <person name="Arai W."/>
            <person name="Tsubouchi T."/>
            <person name="Morono Y."/>
            <person name="Uchiyama I."/>
            <person name="Ito T."/>
            <person name="Fujiyama A."/>
            <person name="Inagaki F."/>
            <person name="Takami H."/>
        </authorList>
    </citation>
    <scope>NUCLEOTIDE SEQUENCE</scope>
    <source>
        <strain evidence="1">Expedition CK06-06</strain>
    </source>
</reference>
<protein>
    <submittedName>
        <fullName evidence="1">Uncharacterized protein</fullName>
    </submittedName>
</protein>
<proteinExistence type="predicted"/>
<feature type="non-terminal residue" evidence="1">
    <location>
        <position position="1"/>
    </location>
</feature>
<sequence>SRDKKLSKKLEKMDSYCSQWTDDLVKSKHDATWRNKFDDIYRLALEGLFCYKQNIKVLFDKLWSEDFKANLDKKNI</sequence>
<dbReference type="EMBL" id="BARW01040787">
    <property type="protein sequence ID" value="GAJ20465.1"/>
    <property type="molecule type" value="Genomic_DNA"/>
</dbReference>